<dbReference type="PANTHER" id="PTHR30093">
    <property type="entry name" value="GENERAL SECRETION PATHWAY PROTEIN G"/>
    <property type="match status" value="1"/>
</dbReference>
<protein>
    <submittedName>
        <fullName evidence="2">Putative major pilin subunit</fullName>
    </submittedName>
</protein>
<dbReference type="InterPro" id="IPR045584">
    <property type="entry name" value="Pilin-like"/>
</dbReference>
<dbReference type="AlphaFoldDB" id="A0A518GWR6"/>
<dbReference type="NCBIfam" id="TIGR04294">
    <property type="entry name" value="pre_pil_HX9DG"/>
    <property type="match status" value="1"/>
</dbReference>
<dbReference type="SUPFAM" id="SSF54523">
    <property type="entry name" value="Pili subunits"/>
    <property type="match status" value="1"/>
</dbReference>
<reference evidence="2 3" key="1">
    <citation type="submission" date="2019-02" db="EMBL/GenBank/DDBJ databases">
        <title>Deep-cultivation of Planctomycetes and their phenomic and genomic characterization uncovers novel biology.</title>
        <authorList>
            <person name="Wiegand S."/>
            <person name="Jogler M."/>
            <person name="Boedeker C."/>
            <person name="Pinto D."/>
            <person name="Vollmers J."/>
            <person name="Rivas-Marin E."/>
            <person name="Kohn T."/>
            <person name="Peeters S.H."/>
            <person name="Heuer A."/>
            <person name="Rast P."/>
            <person name="Oberbeckmann S."/>
            <person name="Bunk B."/>
            <person name="Jeske O."/>
            <person name="Meyerdierks A."/>
            <person name="Storesund J.E."/>
            <person name="Kallscheuer N."/>
            <person name="Luecker S."/>
            <person name="Lage O.M."/>
            <person name="Pohl T."/>
            <person name="Merkel B.J."/>
            <person name="Hornburger P."/>
            <person name="Mueller R.-W."/>
            <person name="Bruemmer F."/>
            <person name="Labrenz M."/>
            <person name="Spormann A.M."/>
            <person name="Op den Camp H."/>
            <person name="Overmann J."/>
            <person name="Amann R."/>
            <person name="Jetten M.S.M."/>
            <person name="Mascher T."/>
            <person name="Medema M.H."/>
            <person name="Devos D.P."/>
            <person name="Kaster A.-K."/>
            <person name="Ovreas L."/>
            <person name="Rohde M."/>
            <person name="Galperin M.Y."/>
            <person name="Jogler C."/>
        </authorList>
    </citation>
    <scope>NUCLEOTIDE SEQUENCE [LARGE SCALE GENOMIC DNA]</scope>
    <source>
        <strain evidence="2 3">ElP</strain>
    </source>
</reference>
<dbReference type="EMBL" id="CP036426">
    <property type="protein sequence ID" value="QDV33023.1"/>
    <property type="molecule type" value="Genomic_DNA"/>
</dbReference>
<keyword evidence="3" id="KW-1185">Reference proteome</keyword>
<dbReference type="RefSeq" id="WP_197446700.1">
    <property type="nucleotide sequence ID" value="NZ_CP036426.1"/>
</dbReference>
<dbReference type="NCBIfam" id="TIGR02532">
    <property type="entry name" value="IV_pilin_GFxxxE"/>
    <property type="match status" value="1"/>
</dbReference>
<dbReference type="PANTHER" id="PTHR30093:SF2">
    <property type="entry name" value="TYPE II SECRETION SYSTEM PROTEIN H"/>
    <property type="match status" value="1"/>
</dbReference>
<name>A0A518GWR6_9BACT</name>
<sequence>MRNRVDERGFTLIELLVVIAIIGVLIALLLPAVQAAREAARRAQCTNNLKQLGLAMHGYHDAFGTLPGVRVEGAAAPFVSILPFVEQASLADSYNFDVVWDHASNTTVTASRLDVLTCPSDPHSGELSAAGFSPSAYTVPRSATNWSQHHAAFELGQYARFSQFRDGLSNTCLLYESAGRARWYVHGVMEPGGQTWDYYGAAPWGTITEAWAGRSNGGWFFPVFISLDQAGGPPNVVWFVGSSVINVSNWYGAAYSFHPGGMSMGMGDGSVRFVRQQVSLEVIGALSSRDGGEIPGEF</sequence>
<dbReference type="KEGG" id="tpla:ElP_08650"/>
<evidence type="ECO:0000259" key="1">
    <source>
        <dbReference type="Pfam" id="PF07596"/>
    </source>
</evidence>
<dbReference type="InterPro" id="IPR027558">
    <property type="entry name" value="Pre_pil_HX9DG_C"/>
</dbReference>
<dbReference type="InterPro" id="IPR011453">
    <property type="entry name" value="DUF1559"/>
</dbReference>
<evidence type="ECO:0000313" key="2">
    <source>
        <dbReference type="EMBL" id="QDV33023.1"/>
    </source>
</evidence>
<dbReference type="InterPro" id="IPR012902">
    <property type="entry name" value="N_methyl_site"/>
</dbReference>
<gene>
    <name evidence="2" type="ORF">ElP_08650</name>
</gene>
<dbReference type="Pfam" id="PF07596">
    <property type="entry name" value="SBP_bac_10"/>
    <property type="match status" value="1"/>
</dbReference>
<organism evidence="2 3">
    <name type="scientific">Tautonia plasticadhaerens</name>
    <dbReference type="NCBI Taxonomy" id="2527974"/>
    <lineage>
        <taxon>Bacteria</taxon>
        <taxon>Pseudomonadati</taxon>
        <taxon>Planctomycetota</taxon>
        <taxon>Planctomycetia</taxon>
        <taxon>Isosphaerales</taxon>
        <taxon>Isosphaeraceae</taxon>
        <taxon>Tautonia</taxon>
    </lineage>
</organism>
<dbReference type="Pfam" id="PF07963">
    <property type="entry name" value="N_methyl"/>
    <property type="match status" value="1"/>
</dbReference>
<dbReference type="Proteomes" id="UP000317835">
    <property type="component" value="Chromosome"/>
</dbReference>
<feature type="domain" description="DUF1559" evidence="1">
    <location>
        <begin position="34"/>
        <end position="278"/>
    </location>
</feature>
<dbReference type="Gene3D" id="3.30.700.10">
    <property type="entry name" value="Glycoprotein, Type 4 Pilin"/>
    <property type="match status" value="1"/>
</dbReference>
<accession>A0A518GWR6</accession>
<evidence type="ECO:0000313" key="3">
    <source>
        <dbReference type="Proteomes" id="UP000317835"/>
    </source>
</evidence>
<proteinExistence type="predicted"/>
<dbReference type="PROSITE" id="PS00409">
    <property type="entry name" value="PROKAR_NTER_METHYL"/>
    <property type="match status" value="1"/>
</dbReference>